<organism evidence="2 3">
    <name type="scientific">Pyricularia grisea</name>
    <name type="common">Crabgrass-specific blast fungus</name>
    <name type="synonym">Magnaporthe grisea</name>
    <dbReference type="NCBI Taxonomy" id="148305"/>
    <lineage>
        <taxon>Eukaryota</taxon>
        <taxon>Fungi</taxon>
        <taxon>Dikarya</taxon>
        <taxon>Ascomycota</taxon>
        <taxon>Pezizomycotina</taxon>
        <taxon>Sordariomycetes</taxon>
        <taxon>Sordariomycetidae</taxon>
        <taxon>Magnaporthales</taxon>
        <taxon>Pyriculariaceae</taxon>
        <taxon>Pyricularia</taxon>
    </lineage>
</organism>
<dbReference type="Proteomes" id="UP000515153">
    <property type="component" value="Chromosome V"/>
</dbReference>
<accession>A0A6P8AU26</accession>
<dbReference type="KEGG" id="pgri:PgNI_08153"/>
<dbReference type="GeneID" id="41963061"/>
<dbReference type="OrthoDB" id="5206740at2759"/>
<evidence type="ECO:0008006" key="4">
    <source>
        <dbReference type="Google" id="ProtNLM"/>
    </source>
</evidence>
<keyword evidence="2" id="KW-1185">Reference proteome</keyword>
<feature type="compositionally biased region" description="Polar residues" evidence="1">
    <location>
        <begin position="145"/>
        <end position="163"/>
    </location>
</feature>
<feature type="compositionally biased region" description="Polar residues" evidence="1">
    <location>
        <begin position="409"/>
        <end position="425"/>
    </location>
</feature>
<reference evidence="3" key="3">
    <citation type="submission" date="2025-08" db="UniProtKB">
        <authorList>
            <consortium name="RefSeq"/>
        </authorList>
    </citation>
    <scope>IDENTIFICATION</scope>
    <source>
        <strain evidence="3">NI907</strain>
    </source>
</reference>
<evidence type="ECO:0000313" key="2">
    <source>
        <dbReference type="Proteomes" id="UP000515153"/>
    </source>
</evidence>
<evidence type="ECO:0000256" key="1">
    <source>
        <dbReference type="SAM" id="MobiDB-lite"/>
    </source>
</evidence>
<dbReference type="RefSeq" id="XP_030978418.1">
    <property type="nucleotide sequence ID" value="XM_031128152.1"/>
</dbReference>
<protein>
    <recommendedName>
        <fullName evidence="4">Glucan 4-alpha-glucosidase-like protein</fullName>
    </recommendedName>
</protein>
<feature type="region of interest" description="Disordered" evidence="1">
    <location>
        <begin position="144"/>
        <end position="222"/>
    </location>
</feature>
<name>A0A6P8AU26_PYRGI</name>
<dbReference type="AlphaFoldDB" id="A0A6P8AU26"/>
<reference evidence="3" key="2">
    <citation type="submission" date="2019-10" db="EMBL/GenBank/DDBJ databases">
        <authorList>
            <consortium name="NCBI Genome Project"/>
        </authorList>
    </citation>
    <scope>NUCLEOTIDE SEQUENCE</scope>
    <source>
        <strain evidence="3">NI907</strain>
    </source>
</reference>
<sequence length="502" mass="53950">MSSSPDSPPKRPRLSLQIKAISNGPSVRTSRNLAAAVNPRSPTSFNTLSNVYVTAIGKSAPVEEPLTAINTRSRGLPLKLQTQNVSTTAQSISAFGVGPETPLTAQPMSPAVLQNITFPSTMTATPPLSAGPMEAADARVFTFSAEDTSATRPRTDMTSQLMSPRTPKRRTAAPGTGGSRAAPYSHNPRSLPSILRNSPLPRLPTMSPDSPRRQSKRLQEKAARRVCYNTPLTQTITTNKYTKSHIDLLCEEASPFSPSKPASEDPEIVLDLAMAYTGDETRDGGQTPGPYEEMRRRMAGLAAASPLSSPSGIKKRTSKKREKKRRWVWTIGVEDEEGDDVGGAVAAYRAAEAAAAGTPLKLTAPTMVRDEQREPLSAIPKLCINTMAVFNQQQRAYDQPSLDEITPSIESSDFSSQIGGESSASEMDVEMSDVSSVTSDMGESCYGGGLNPQQSDYELVTPTLMRSNKRFCSGSRLGSEDMMSFTAGSRRDTPIPAHLTCS</sequence>
<gene>
    <name evidence="3" type="ORF">PgNI_08153</name>
</gene>
<evidence type="ECO:0000313" key="3">
    <source>
        <dbReference type="RefSeq" id="XP_030978418.1"/>
    </source>
</evidence>
<feature type="region of interest" description="Disordered" evidence="1">
    <location>
        <begin position="409"/>
        <end position="428"/>
    </location>
</feature>
<reference evidence="2 3" key="1">
    <citation type="journal article" date="2019" name="Mol. Biol. Evol.">
        <title>Blast fungal genomes show frequent chromosomal changes, gene gains and losses, and effector gene turnover.</title>
        <authorList>
            <person name="Gomez Luciano L.B."/>
            <person name="Jason Tsai I."/>
            <person name="Chuma I."/>
            <person name="Tosa Y."/>
            <person name="Chen Y.H."/>
            <person name="Li J.Y."/>
            <person name="Li M.Y."/>
            <person name="Jade Lu M.Y."/>
            <person name="Nakayashiki H."/>
            <person name="Li W.H."/>
        </authorList>
    </citation>
    <scope>NUCLEOTIDE SEQUENCE [LARGE SCALE GENOMIC DNA]</scope>
    <source>
        <strain evidence="2 3">NI907</strain>
    </source>
</reference>
<proteinExistence type="predicted"/>